<accession>A0A5D0G9W8</accession>
<gene>
    <name evidence="1" type="ORF">FVF61_07255</name>
</gene>
<dbReference type="AlphaFoldDB" id="A0A5D0G9W8"/>
<keyword evidence="2" id="KW-1185">Reference proteome</keyword>
<organism evidence="1 2">
    <name type="scientific">Formosa maritima</name>
    <dbReference type="NCBI Taxonomy" id="2592046"/>
    <lineage>
        <taxon>Bacteria</taxon>
        <taxon>Pseudomonadati</taxon>
        <taxon>Bacteroidota</taxon>
        <taxon>Flavobacteriia</taxon>
        <taxon>Flavobacteriales</taxon>
        <taxon>Flavobacteriaceae</taxon>
        <taxon>Formosa</taxon>
    </lineage>
</organism>
<reference evidence="1 2" key="1">
    <citation type="submission" date="2019-08" db="EMBL/GenBank/DDBJ databases">
        <title>Formosa sediminis sp. nov., isolated from marine sediment.</title>
        <authorList>
            <person name="Cao W.R."/>
        </authorList>
    </citation>
    <scope>NUCLEOTIDE SEQUENCE [LARGE SCALE GENOMIC DNA]</scope>
    <source>
        <strain evidence="1 2">1494</strain>
    </source>
</reference>
<proteinExistence type="predicted"/>
<protein>
    <submittedName>
        <fullName evidence="1">Uncharacterized protein</fullName>
    </submittedName>
</protein>
<sequence>MNSKKELEDLVKLLPKELNYSVASSGGYIYSGIKIPILFEFFISEDSIGLKYPIGNLTKLKIEAISTLLNNNSIGEFKHRTYGINSTKWSVWDLNLEGYSKVEIAEVVQQLLKIKL</sequence>
<evidence type="ECO:0000313" key="2">
    <source>
        <dbReference type="Proteomes" id="UP000324550"/>
    </source>
</evidence>
<dbReference type="Proteomes" id="UP000324550">
    <property type="component" value="Unassembled WGS sequence"/>
</dbReference>
<comment type="caution">
    <text evidence="1">The sequence shown here is derived from an EMBL/GenBank/DDBJ whole genome shotgun (WGS) entry which is preliminary data.</text>
</comment>
<dbReference type="EMBL" id="VSFC01000033">
    <property type="protein sequence ID" value="TYA55705.1"/>
    <property type="molecule type" value="Genomic_DNA"/>
</dbReference>
<evidence type="ECO:0000313" key="1">
    <source>
        <dbReference type="EMBL" id="TYA55705.1"/>
    </source>
</evidence>
<dbReference type="RefSeq" id="WP_148454852.1">
    <property type="nucleotide sequence ID" value="NZ_VSFC01000033.1"/>
</dbReference>
<dbReference type="OrthoDB" id="9877355at2"/>
<name>A0A5D0G9W8_9FLAO</name>